<feature type="coiled-coil region" evidence="1">
    <location>
        <begin position="23"/>
        <end position="62"/>
    </location>
</feature>
<reference evidence="2 3" key="1">
    <citation type="submission" date="2021-06" db="EMBL/GenBank/DDBJ databases">
        <authorList>
            <person name="Kallberg Y."/>
            <person name="Tangrot J."/>
            <person name="Rosling A."/>
        </authorList>
    </citation>
    <scope>NUCLEOTIDE SEQUENCE [LARGE SCALE GENOMIC DNA]</scope>
    <source>
        <strain evidence="2 3">120-4 pot B 10/14</strain>
    </source>
</reference>
<evidence type="ECO:0000256" key="1">
    <source>
        <dbReference type="SAM" id="Coils"/>
    </source>
</evidence>
<name>A0ABN7WJ77_GIGMA</name>
<gene>
    <name evidence="2" type="ORF">GMARGA_LOCUS31689</name>
</gene>
<comment type="caution">
    <text evidence="2">The sequence shown here is derived from an EMBL/GenBank/DDBJ whole genome shotgun (WGS) entry which is preliminary data.</text>
</comment>
<protein>
    <submittedName>
        <fullName evidence="2">18087_t:CDS:1</fullName>
    </submittedName>
</protein>
<sequence>KTKHYINKPTKVQKILKLEINPTNDLEIQKKQLILKVRKLELEECKVQLEYKRLELIKLKKELETE</sequence>
<evidence type="ECO:0000313" key="2">
    <source>
        <dbReference type="EMBL" id="CAG8833713.1"/>
    </source>
</evidence>
<feature type="non-terminal residue" evidence="2">
    <location>
        <position position="1"/>
    </location>
</feature>
<proteinExistence type="predicted"/>
<accession>A0ABN7WJ77</accession>
<dbReference type="Proteomes" id="UP000789901">
    <property type="component" value="Unassembled WGS sequence"/>
</dbReference>
<keyword evidence="3" id="KW-1185">Reference proteome</keyword>
<keyword evidence="1" id="KW-0175">Coiled coil</keyword>
<organism evidence="2 3">
    <name type="scientific">Gigaspora margarita</name>
    <dbReference type="NCBI Taxonomy" id="4874"/>
    <lineage>
        <taxon>Eukaryota</taxon>
        <taxon>Fungi</taxon>
        <taxon>Fungi incertae sedis</taxon>
        <taxon>Mucoromycota</taxon>
        <taxon>Glomeromycotina</taxon>
        <taxon>Glomeromycetes</taxon>
        <taxon>Diversisporales</taxon>
        <taxon>Gigasporaceae</taxon>
        <taxon>Gigaspora</taxon>
    </lineage>
</organism>
<dbReference type="EMBL" id="CAJVQB010047940">
    <property type="protein sequence ID" value="CAG8833713.1"/>
    <property type="molecule type" value="Genomic_DNA"/>
</dbReference>
<evidence type="ECO:0000313" key="3">
    <source>
        <dbReference type="Proteomes" id="UP000789901"/>
    </source>
</evidence>